<dbReference type="InterPro" id="IPR036259">
    <property type="entry name" value="MFS_trans_sf"/>
</dbReference>
<feature type="transmembrane region" description="Helical" evidence="6">
    <location>
        <begin position="500"/>
        <end position="519"/>
    </location>
</feature>
<evidence type="ECO:0000313" key="8">
    <source>
        <dbReference type="EMBL" id="OOQ88548.1"/>
    </source>
</evidence>
<feature type="transmembrane region" description="Helical" evidence="6">
    <location>
        <begin position="352"/>
        <end position="378"/>
    </location>
</feature>
<keyword evidence="3 6" id="KW-0812">Transmembrane</keyword>
<feature type="transmembrane region" description="Helical" evidence="6">
    <location>
        <begin position="281"/>
        <end position="298"/>
    </location>
</feature>
<feature type="transmembrane region" description="Helical" evidence="6">
    <location>
        <begin position="319"/>
        <end position="340"/>
    </location>
</feature>
<evidence type="ECO:0000256" key="3">
    <source>
        <dbReference type="ARBA" id="ARBA00022692"/>
    </source>
</evidence>
<name>A0A1S9RU56_PENBI</name>
<dbReference type="InterPro" id="IPR020846">
    <property type="entry name" value="MFS_dom"/>
</dbReference>
<dbReference type="EMBL" id="LJBN01000118">
    <property type="protein sequence ID" value="OOQ88548.1"/>
    <property type="molecule type" value="Genomic_DNA"/>
</dbReference>
<dbReference type="PROSITE" id="PS50850">
    <property type="entry name" value="MFS"/>
    <property type="match status" value="1"/>
</dbReference>
<evidence type="ECO:0000256" key="1">
    <source>
        <dbReference type="ARBA" id="ARBA00004141"/>
    </source>
</evidence>
<organism evidence="8 9">
    <name type="scientific">Penicillium brasilianum</name>
    <dbReference type="NCBI Taxonomy" id="104259"/>
    <lineage>
        <taxon>Eukaryota</taxon>
        <taxon>Fungi</taxon>
        <taxon>Dikarya</taxon>
        <taxon>Ascomycota</taxon>
        <taxon>Pezizomycotina</taxon>
        <taxon>Eurotiomycetes</taxon>
        <taxon>Eurotiomycetidae</taxon>
        <taxon>Eurotiales</taxon>
        <taxon>Aspergillaceae</taxon>
        <taxon>Penicillium</taxon>
    </lineage>
</organism>
<reference evidence="9" key="1">
    <citation type="submission" date="2015-09" db="EMBL/GenBank/DDBJ databases">
        <authorList>
            <person name="Fill T.P."/>
            <person name="Baretta J.F."/>
            <person name="de Almeida L.G."/>
            <person name="Rocha M."/>
            <person name="de Souza D.H."/>
            <person name="Malavazi I."/>
            <person name="Cerdeira L.T."/>
            <person name="Hong H."/>
            <person name="Samborskyy M."/>
            <person name="de Vasconcelos A.T."/>
            <person name="Leadlay P."/>
            <person name="Rodrigues-Filho E."/>
        </authorList>
    </citation>
    <scope>NUCLEOTIDE SEQUENCE [LARGE SCALE GENOMIC DNA]</scope>
    <source>
        <strain evidence="9">LaBioMMi 136</strain>
    </source>
</reference>
<comment type="subcellular location">
    <subcellularLocation>
        <location evidence="1">Membrane</location>
        <topology evidence="1">Multi-pass membrane protein</topology>
    </subcellularLocation>
</comment>
<protein>
    <submittedName>
        <fullName evidence="8">Major facilitator superfamily permease</fullName>
    </submittedName>
</protein>
<feature type="transmembrane region" description="Helical" evidence="6">
    <location>
        <begin position="115"/>
        <end position="134"/>
    </location>
</feature>
<feature type="transmembrane region" description="Helical" evidence="6">
    <location>
        <begin position="173"/>
        <end position="196"/>
    </location>
</feature>
<feature type="transmembrane region" description="Helical" evidence="6">
    <location>
        <begin position="208"/>
        <end position="229"/>
    </location>
</feature>
<feature type="transmembrane region" description="Helical" evidence="6">
    <location>
        <begin position="448"/>
        <end position="469"/>
    </location>
</feature>
<accession>A0A1S9RU56</accession>
<feature type="transmembrane region" description="Helical" evidence="6">
    <location>
        <begin position="411"/>
        <end position="436"/>
    </location>
</feature>
<feature type="transmembrane region" description="Helical" evidence="6">
    <location>
        <begin position="83"/>
        <end position="103"/>
    </location>
</feature>
<keyword evidence="5 6" id="KW-0472">Membrane</keyword>
<evidence type="ECO:0000259" key="7">
    <source>
        <dbReference type="PROSITE" id="PS50850"/>
    </source>
</evidence>
<evidence type="ECO:0000256" key="6">
    <source>
        <dbReference type="SAM" id="Phobius"/>
    </source>
</evidence>
<feature type="domain" description="Major facilitator superfamily (MFS) profile" evidence="7">
    <location>
        <begin position="48"/>
        <end position="524"/>
    </location>
</feature>
<evidence type="ECO:0000256" key="5">
    <source>
        <dbReference type="ARBA" id="ARBA00023136"/>
    </source>
</evidence>
<feature type="transmembrane region" description="Helical" evidence="6">
    <location>
        <begin position="41"/>
        <end position="63"/>
    </location>
</feature>
<dbReference type="Proteomes" id="UP000190744">
    <property type="component" value="Unassembled WGS sequence"/>
</dbReference>
<keyword evidence="2" id="KW-0813">Transport</keyword>
<proteinExistence type="predicted"/>
<dbReference type="PANTHER" id="PTHR23501:SF195">
    <property type="entry name" value="PEP5"/>
    <property type="match status" value="1"/>
</dbReference>
<dbReference type="SUPFAM" id="SSF103473">
    <property type="entry name" value="MFS general substrate transporter"/>
    <property type="match status" value="1"/>
</dbReference>
<feature type="transmembrane region" description="Helical" evidence="6">
    <location>
        <begin position="140"/>
        <end position="161"/>
    </location>
</feature>
<dbReference type="AlphaFoldDB" id="A0A1S9RU56"/>
<comment type="caution">
    <text evidence="8">The sequence shown here is derived from an EMBL/GenBank/DDBJ whole genome shotgun (WGS) entry which is preliminary data.</text>
</comment>
<sequence length="545" mass="58228">MEISQEAKEGETGVSQLERAMTETDVPPVQNEDEPQTPYQLGWRTILAVLTLSMANVCAALSNTTNTTIKFQVATVAHSPSDAALASWIANGNFLLSLALGPIFGSVSDRLGKKWFLIGGASLGVIGSMISGSAHKITDIIGGNILTGIANAGCIVSISCIQEIMPNKLRPWAMGVSQAMASAFVILGTFVAAAFVQHNIGGAGGWRWAYYFNGIIYGFTAIAIGLTYFPPRPLLGRHRALKEIMTTVDFVGILLMAGSFTSLIIGLTWGGTTYPWNSGRIIATLTMGCVGLVLFGLYEAFVVKEGILDRRLFSESMNFPILIFVCTIDGILLLGVNVALSQEIFDLFTQDAVSIAVMLTPYLALSTFGCIPAGWIMASTKSYKTLLVAALLWCSLFTGLMGLVTAERKSWAYAFSALFGAGTAVTTTIPVTALALSIPSYLIGTAATVSMSCRALGGIVGITIFTAIYNNKYASYVGPEIANNSEAPVQKVESAMAWKYMWITLACLIAANGVAACFLKSVERMMNGHVESALEHNKVREKQLE</sequence>
<evidence type="ECO:0000313" key="9">
    <source>
        <dbReference type="Proteomes" id="UP000190744"/>
    </source>
</evidence>
<feature type="transmembrane region" description="Helical" evidence="6">
    <location>
        <begin position="385"/>
        <end position="405"/>
    </location>
</feature>
<gene>
    <name evidence="8" type="ORF">PEBR_12605</name>
</gene>
<dbReference type="PANTHER" id="PTHR23501">
    <property type="entry name" value="MAJOR FACILITATOR SUPERFAMILY"/>
    <property type="match status" value="1"/>
</dbReference>
<dbReference type="InterPro" id="IPR010573">
    <property type="entry name" value="MFS_Str1/Tri12-like"/>
</dbReference>
<dbReference type="GO" id="GO:0005886">
    <property type="term" value="C:plasma membrane"/>
    <property type="evidence" value="ECO:0007669"/>
    <property type="project" value="TreeGrafter"/>
</dbReference>
<evidence type="ECO:0000256" key="4">
    <source>
        <dbReference type="ARBA" id="ARBA00022989"/>
    </source>
</evidence>
<dbReference type="Pfam" id="PF06609">
    <property type="entry name" value="TRI12"/>
    <property type="match status" value="1"/>
</dbReference>
<keyword evidence="4 6" id="KW-1133">Transmembrane helix</keyword>
<evidence type="ECO:0000256" key="2">
    <source>
        <dbReference type="ARBA" id="ARBA00022448"/>
    </source>
</evidence>
<dbReference type="Gene3D" id="1.20.1250.20">
    <property type="entry name" value="MFS general substrate transporter like domains"/>
    <property type="match status" value="2"/>
</dbReference>
<feature type="transmembrane region" description="Helical" evidence="6">
    <location>
        <begin position="250"/>
        <end position="269"/>
    </location>
</feature>
<dbReference type="GO" id="GO:0022857">
    <property type="term" value="F:transmembrane transporter activity"/>
    <property type="evidence" value="ECO:0007669"/>
    <property type="project" value="InterPro"/>
</dbReference>